<protein>
    <submittedName>
        <fullName evidence="2">Uncharacterized protein</fullName>
    </submittedName>
</protein>
<sequence>MYRQRHSWHLHMQTGTGGRMGTLGRHAPPFVGRSQGMHLAAPVDGLWDASRGGLLAYYPARRRQDRTDEDHEMEGWQSRAEPWRCCGRERRIRWPMGWDER</sequence>
<organism evidence="2 3">
    <name type="scientific">Oculimacula yallundae</name>
    <dbReference type="NCBI Taxonomy" id="86028"/>
    <lineage>
        <taxon>Eukaryota</taxon>
        <taxon>Fungi</taxon>
        <taxon>Dikarya</taxon>
        <taxon>Ascomycota</taxon>
        <taxon>Pezizomycotina</taxon>
        <taxon>Leotiomycetes</taxon>
        <taxon>Helotiales</taxon>
        <taxon>Ploettnerulaceae</taxon>
        <taxon>Oculimacula</taxon>
    </lineage>
</organism>
<comment type="caution">
    <text evidence="2">The sequence shown here is derived from an EMBL/GenBank/DDBJ whole genome shotgun (WGS) entry which is preliminary data.</text>
</comment>
<gene>
    <name evidence="2" type="ORF">VTL71DRAFT_10772</name>
</gene>
<evidence type="ECO:0000313" key="2">
    <source>
        <dbReference type="EMBL" id="KAL2073448.1"/>
    </source>
</evidence>
<dbReference type="EMBL" id="JAZHXI010000003">
    <property type="protein sequence ID" value="KAL2073448.1"/>
    <property type="molecule type" value="Genomic_DNA"/>
</dbReference>
<evidence type="ECO:0000256" key="1">
    <source>
        <dbReference type="SAM" id="MobiDB-lite"/>
    </source>
</evidence>
<dbReference type="Proteomes" id="UP001595075">
    <property type="component" value="Unassembled WGS sequence"/>
</dbReference>
<reference evidence="2 3" key="1">
    <citation type="journal article" date="2024" name="Commun. Biol.">
        <title>Comparative genomic analysis of thermophilic fungi reveals convergent evolutionary adaptations and gene losses.</title>
        <authorList>
            <person name="Steindorff A.S."/>
            <person name="Aguilar-Pontes M.V."/>
            <person name="Robinson A.J."/>
            <person name="Andreopoulos B."/>
            <person name="LaButti K."/>
            <person name="Kuo A."/>
            <person name="Mondo S."/>
            <person name="Riley R."/>
            <person name="Otillar R."/>
            <person name="Haridas S."/>
            <person name="Lipzen A."/>
            <person name="Grimwood J."/>
            <person name="Schmutz J."/>
            <person name="Clum A."/>
            <person name="Reid I.D."/>
            <person name="Moisan M.C."/>
            <person name="Butler G."/>
            <person name="Nguyen T.T.M."/>
            <person name="Dewar K."/>
            <person name="Conant G."/>
            <person name="Drula E."/>
            <person name="Henrissat B."/>
            <person name="Hansel C."/>
            <person name="Singer S."/>
            <person name="Hutchinson M.I."/>
            <person name="de Vries R.P."/>
            <person name="Natvig D.O."/>
            <person name="Powell A.J."/>
            <person name="Tsang A."/>
            <person name="Grigoriev I.V."/>
        </authorList>
    </citation>
    <scope>NUCLEOTIDE SEQUENCE [LARGE SCALE GENOMIC DNA]</scope>
    <source>
        <strain evidence="2 3">CBS 494.80</strain>
    </source>
</reference>
<proteinExistence type="predicted"/>
<feature type="region of interest" description="Disordered" evidence="1">
    <location>
        <begin position="1"/>
        <end position="29"/>
    </location>
</feature>
<name>A0ABR4CVR2_9HELO</name>
<accession>A0ABR4CVR2</accession>
<evidence type="ECO:0000313" key="3">
    <source>
        <dbReference type="Proteomes" id="UP001595075"/>
    </source>
</evidence>
<keyword evidence="3" id="KW-1185">Reference proteome</keyword>